<dbReference type="PANTHER" id="PTHR10519:SF20">
    <property type="entry name" value="G-PROTEIN COUPLED RECEPTOR 156-RELATED"/>
    <property type="match status" value="1"/>
</dbReference>
<dbReference type="InterPro" id="IPR036907">
    <property type="entry name" value="5'-Nucleotdase_C_sf"/>
</dbReference>
<keyword evidence="2 10" id="KW-0812">Transmembrane</keyword>
<sequence>MDLDLFEPNNTAVGEGSQEEIHLIVSFASLLSGRGLSDCQNAEDPSCTSGVATLAAWSRQYAYEYNASATIIAPRFDYSHPFTQQHPLGWDVNRLVFQELLGWKLFLARLWFLESDDSGRNVEGLQSKELPLLISNAIASPADPWSRYVQQIHFDEESSVALMHISEDASTVELSAGILSTCKNLLDYIHRVNQQSGCISNTSPYDSYVNRTYNTSTDSRCWIPVILSDLTVYRETLLDELLTHEHPPALFVDYNGIEVTLNSGEPVKLTNGDSSMWALSYRSGSRLFPLIRLTKENGKPAFNNVMYEPQDLRDFPESAKDASYASDIGQLRVWADAASANDPVVGQSTEFPEAKTSDRLFVRCEAGECEHGNLFTDAMRWATDADFAFENGGAYNGPGWPAGDVRVSLLWETIPFANNVCEGYMSGLNLWKLTNHSVSAGTFSFANTAEGGNVIQVSGLRVTYNTLLDPAIGRLVDLKIWNATQDAFVPIERLKIYKFATNSYNCCCNDPFNEMLTTNLNIPGEVPGYDLPYLEQQATADYLSNLNETYVARLEGRLFNDTANFSNLDLSQSEDDCSQGVQYWSPSYQTCFDCPNIDNIVMIRESSDALVGVSGQMDEVLFRTTFINEEDFGLSLNIESIPAFLSCSSQNGLTPELVRFCGGTDPYIVPAGGQLNLELAANFGALQPGVVKAVVIVDVSDGGDFPGCRGSGMHVDVELQVLPTEALNQLGNIRIVGFCLAGFILCGAVGFGLWCLINRQKHSVKLMQPLFLVTLCCGIFVMGSALIPMSLDDEIVSKESASTACMAGTWLLSLGFSISFAALYAKLKRVNTIVTNAVNFRRIKVRERDVLGPMALLVVSNFIVLMTWSFVDPLRFERDSVIGQPWNTYGLCRTNDTEGVVLMSLLLFINFIALATASWEAYKARNVSKELSEASRIGMAIFSWAQIALIGFPVLFLLDPTNTVINYFMRLCIVFFSSMSLLLWIFVPLVWKNENAGGMSASTRTPAIAQSQRRNDSTIMSLSNSGRTNHKAYTMTGMRNVDGDLEEKEESSRLNSSIFPNTSNR</sequence>
<keyword evidence="5 10" id="KW-0472">Membrane</keyword>
<dbReference type="InterPro" id="IPR008334">
    <property type="entry name" value="5'-Nucleotdase_C"/>
</dbReference>
<feature type="transmembrane region" description="Helical" evidence="10">
    <location>
        <begin position="769"/>
        <end position="787"/>
    </location>
</feature>
<feature type="transmembrane region" description="Helical" evidence="10">
    <location>
        <begin position="850"/>
        <end position="871"/>
    </location>
</feature>
<gene>
    <name evidence="12" type="ORF">CYCCA115_LOCUS6937</name>
</gene>
<dbReference type="SUPFAM" id="SSF55816">
    <property type="entry name" value="5'-nucleotidase (syn. UDP-sugar hydrolase), C-terminal domain"/>
    <property type="match status" value="1"/>
</dbReference>
<reference evidence="12" key="1">
    <citation type="submission" date="2023-08" db="EMBL/GenBank/DDBJ databases">
        <authorList>
            <person name="Audoor S."/>
            <person name="Bilcke G."/>
        </authorList>
    </citation>
    <scope>NUCLEOTIDE SEQUENCE</scope>
</reference>
<dbReference type="GO" id="GO:0016787">
    <property type="term" value="F:hydrolase activity"/>
    <property type="evidence" value="ECO:0007669"/>
    <property type="project" value="InterPro"/>
</dbReference>
<name>A0AAD2CN60_9STRA</name>
<evidence type="ECO:0000256" key="4">
    <source>
        <dbReference type="ARBA" id="ARBA00023040"/>
    </source>
</evidence>
<dbReference type="Pfam" id="PF00003">
    <property type="entry name" value="7tm_3"/>
    <property type="match status" value="1"/>
</dbReference>
<feature type="transmembrane region" description="Helical" evidence="10">
    <location>
        <begin position="968"/>
        <end position="991"/>
    </location>
</feature>
<dbReference type="PRINTS" id="PR01176">
    <property type="entry name" value="GABABRECEPTR"/>
</dbReference>
<evidence type="ECO:0000256" key="8">
    <source>
        <dbReference type="ARBA" id="ARBA00023224"/>
    </source>
</evidence>
<evidence type="ECO:0000313" key="13">
    <source>
        <dbReference type="Proteomes" id="UP001295423"/>
    </source>
</evidence>
<evidence type="ECO:0000256" key="2">
    <source>
        <dbReference type="ARBA" id="ARBA00022692"/>
    </source>
</evidence>
<dbReference type="AlphaFoldDB" id="A0AAD2CN60"/>
<protein>
    <recommendedName>
        <fullName evidence="11">G-protein coupled receptors family 3 profile domain-containing protein</fullName>
    </recommendedName>
</protein>
<feature type="transmembrane region" description="Helical" evidence="10">
    <location>
        <begin position="807"/>
        <end position="825"/>
    </location>
</feature>
<evidence type="ECO:0000256" key="10">
    <source>
        <dbReference type="SAM" id="Phobius"/>
    </source>
</evidence>
<feature type="compositionally biased region" description="Polar residues" evidence="9">
    <location>
        <begin position="1053"/>
        <end position="1065"/>
    </location>
</feature>
<keyword evidence="6" id="KW-0675">Receptor</keyword>
<proteinExistence type="predicted"/>
<dbReference type="InterPro" id="IPR002455">
    <property type="entry name" value="GPCR3_GABA-B"/>
</dbReference>
<dbReference type="CDD" id="cd15047">
    <property type="entry name" value="7tmC_GABA-B-like"/>
    <property type="match status" value="1"/>
</dbReference>
<evidence type="ECO:0000256" key="5">
    <source>
        <dbReference type="ARBA" id="ARBA00023136"/>
    </source>
</evidence>
<dbReference type="PROSITE" id="PS50259">
    <property type="entry name" value="G_PROTEIN_RECEP_F3_4"/>
    <property type="match status" value="1"/>
</dbReference>
<evidence type="ECO:0000256" key="7">
    <source>
        <dbReference type="ARBA" id="ARBA00023180"/>
    </source>
</evidence>
<evidence type="ECO:0000256" key="3">
    <source>
        <dbReference type="ARBA" id="ARBA00022989"/>
    </source>
</evidence>
<evidence type="ECO:0000313" key="12">
    <source>
        <dbReference type="EMBL" id="CAJ1940228.1"/>
    </source>
</evidence>
<evidence type="ECO:0000256" key="1">
    <source>
        <dbReference type="ARBA" id="ARBA00004141"/>
    </source>
</evidence>
<dbReference type="GO" id="GO:0038039">
    <property type="term" value="C:G protein-coupled receptor heterodimeric complex"/>
    <property type="evidence" value="ECO:0007669"/>
    <property type="project" value="TreeGrafter"/>
</dbReference>
<evidence type="ECO:0000256" key="6">
    <source>
        <dbReference type="ARBA" id="ARBA00023170"/>
    </source>
</evidence>
<evidence type="ECO:0000259" key="11">
    <source>
        <dbReference type="PROSITE" id="PS50259"/>
    </source>
</evidence>
<keyword evidence="13" id="KW-1185">Reference proteome</keyword>
<dbReference type="PANTHER" id="PTHR10519">
    <property type="entry name" value="GABA-B RECEPTOR"/>
    <property type="match status" value="1"/>
</dbReference>
<feature type="transmembrane region" description="Helical" evidence="10">
    <location>
        <begin position="735"/>
        <end position="757"/>
    </location>
</feature>
<comment type="caution">
    <text evidence="12">The sequence shown here is derived from an EMBL/GenBank/DDBJ whole genome shotgun (WGS) entry which is preliminary data.</text>
</comment>
<dbReference type="Pfam" id="PF02872">
    <property type="entry name" value="5_nucleotid_C"/>
    <property type="match status" value="1"/>
</dbReference>
<keyword evidence="3 10" id="KW-1133">Transmembrane helix</keyword>
<dbReference type="Proteomes" id="UP001295423">
    <property type="component" value="Unassembled WGS sequence"/>
</dbReference>
<feature type="region of interest" description="Disordered" evidence="9">
    <location>
        <begin position="1045"/>
        <end position="1065"/>
    </location>
</feature>
<feature type="region of interest" description="Disordered" evidence="9">
    <location>
        <begin position="1002"/>
        <end position="1029"/>
    </location>
</feature>
<dbReference type="GO" id="GO:0004965">
    <property type="term" value="F:G protein-coupled GABA receptor activity"/>
    <property type="evidence" value="ECO:0007669"/>
    <property type="project" value="InterPro"/>
</dbReference>
<feature type="transmembrane region" description="Helical" evidence="10">
    <location>
        <begin position="900"/>
        <end position="922"/>
    </location>
</feature>
<feature type="transmembrane region" description="Helical" evidence="10">
    <location>
        <begin position="934"/>
        <end position="956"/>
    </location>
</feature>
<keyword evidence="8" id="KW-0807">Transducer</keyword>
<dbReference type="GO" id="GO:0009166">
    <property type="term" value="P:nucleotide catabolic process"/>
    <property type="evidence" value="ECO:0007669"/>
    <property type="project" value="InterPro"/>
</dbReference>
<keyword evidence="4" id="KW-0297">G-protein coupled receptor</keyword>
<comment type="subcellular location">
    <subcellularLocation>
        <location evidence="1">Membrane</location>
        <topology evidence="1">Multi-pass membrane protein</topology>
    </subcellularLocation>
</comment>
<feature type="domain" description="G-protein coupled receptors family 3 profile" evidence="11">
    <location>
        <begin position="802"/>
        <end position="991"/>
    </location>
</feature>
<organism evidence="12 13">
    <name type="scientific">Cylindrotheca closterium</name>
    <dbReference type="NCBI Taxonomy" id="2856"/>
    <lineage>
        <taxon>Eukaryota</taxon>
        <taxon>Sar</taxon>
        <taxon>Stramenopiles</taxon>
        <taxon>Ochrophyta</taxon>
        <taxon>Bacillariophyta</taxon>
        <taxon>Bacillariophyceae</taxon>
        <taxon>Bacillariophycidae</taxon>
        <taxon>Bacillariales</taxon>
        <taxon>Bacillariaceae</taxon>
        <taxon>Cylindrotheca</taxon>
    </lineage>
</organism>
<evidence type="ECO:0000256" key="9">
    <source>
        <dbReference type="SAM" id="MobiDB-lite"/>
    </source>
</evidence>
<accession>A0AAD2CN60</accession>
<keyword evidence="7" id="KW-0325">Glycoprotein</keyword>
<feature type="compositionally biased region" description="Polar residues" evidence="9">
    <location>
        <begin position="1002"/>
        <end position="1027"/>
    </location>
</feature>
<dbReference type="EMBL" id="CAKOGP040000890">
    <property type="protein sequence ID" value="CAJ1940228.1"/>
    <property type="molecule type" value="Genomic_DNA"/>
</dbReference>
<dbReference type="InterPro" id="IPR017978">
    <property type="entry name" value="GPCR_3_C"/>
</dbReference>
<dbReference type="Gene3D" id="3.90.780.10">
    <property type="entry name" value="5'-Nucleotidase, C-terminal domain"/>
    <property type="match status" value="1"/>
</dbReference>